<proteinExistence type="inferred from homology"/>
<dbReference type="GO" id="GO:0033263">
    <property type="term" value="C:CORVET complex"/>
    <property type="evidence" value="ECO:0007669"/>
    <property type="project" value="UniProtKB-UniRule"/>
</dbReference>
<dbReference type="Pfam" id="PF04841">
    <property type="entry name" value="Vps16_N"/>
    <property type="match status" value="1"/>
</dbReference>
<dbReference type="GO" id="GO:0006886">
    <property type="term" value="P:intracellular protein transport"/>
    <property type="evidence" value="ECO:0007669"/>
    <property type="project" value="InterPro"/>
</dbReference>
<dbReference type="GO" id="GO:0005765">
    <property type="term" value="C:lysosomal membrane"/>
    <property type="evidence" value="ECO:0007669"/>
    <property type="project" value="UniProtKB-SubCell"/>
</dbReference>
<dbReference type="FunFam" id="1.10.150.780:FF:000001">
    <property type="entry name" value="Vacuolar protein sorting-associated protein 16 homolog"/>
    <property type="match status" value="1"/>
</dbReference>
<comment type="subunit">
    <text evidence="3">Core component of at least two putative endosomal tethering complexes, the homotypic fusion and vacuole protein sorting (HOPS) complex and the class C core vacuole/endosome tethering (CORVET) complex. Their common core is composed of the class C Vps proteins VPS11, VPS16, VPS18 and VPS33A, which in HOPS further associates with VPS39 and VPS41 and in CORVET with VPS8 and TGFBRAP1. Interacts with RAB5C. Interacts with STX17, MON1B. Associates with adapter protein complex 3 (AP-3) and clathrin:AP-3 complexes.</text>
</comment>
<dbReference type="EnsemblMetazoa" id="XM_021061723.2">
    <property type="protein sequence ID" value="XP_020917382.1"/>
    <property type="gene ID" value="LOC110254695"/>
</dbReference>
<dbReference type="PANTHER" id="PTHR12811:SF0">
    <property type="entry name" value="VACUOLAR PROTEIN SORTING-ASSOCIATED PROTEIN 16 HOMOLOG"/>
    <property type="match status" value="1"/>
</dbReference>
<dbReference type="PIRSF" id="PIRSF007949">
    <property type="entry name" value="VPS16"/>
    <property type="match status" value="1"/>
</dbReference>
<dbReference type="GO" id="GO:0031902">
    <property type="term" value="C:late endosome membrane"/>
    <property type="evidence" value="ECO:0007669"/>
    <property type="project" value="UniProtKB-SubCell"/>
</dbReference>
<dbReference type="InterPro" id="IPR016534">
    <property type="entry name" value="VPS16"/>
</dbReference>
<keyword evidence="4" id="KW-0653">Protein transport</keyword>
<dbReference type="InterPro" id="IPR006925">
    <property type="entry name" value="Vps16_C"/>
</dbReference>
<name>A0A913Y9T1_EXADI</name>
<organism evidence="7 8">
    <name type="scientific">Exaiptasia diaphana</name>
    <name type="common">Tropical sea anemone</name>
    <name type="synonym">Aiptasia pulchella</name>
    <dbReference type="NCBI Taxonomy" id="2652724"/>
    <lineage>
        <taxon>Eukaryota</taxon>
        <taxon>Metazoa</taxon>
        <taxon>Cnidaria</taxon>
        <taxon>Anthozoa</taxon>
        <taxon>Hexacorallia</taxon>
        <taxon>Actiniaria</taxon>
        <taxon>Aiptasiidae</taxon>
        <taxon>Exaiptasia</taxon>
    </lineage>
</organism>
<dbReference type="InterPro" id="IPR015943">
    <property type="entry name" value="WD40/YVTN_repeat-like_dom_sf"/>
</dbReference>
<dbReference type="RefSeq" id="XP_020917382.1">
    <property type="nucleotide sequence ID" value="XM_021061723.2"/>
</dbReference>
<comment type="similarity">
    <text evidence="1 4">Belongs to the VPS16 family.</text>
</comment>
<protein>
    <recommendedName>
        <fullName evidence="2 4">Vacuolar protein sorting-associated protein 16 homolog</fullName>
    </recommendedName>
</protein>
<evidence type="ECO:0000256" key="4">
    <source>
        <dbReference type="PIRNR" id="PIRNR007949"/>
    </source>
</evidence>
<evidence type="ECO:0000256" key="2">
    <source>
        <dbReference type="ARBA" id="ARBA00017947"/>
    </source>
</evidence>
<evidence type="ECO:0000313" key="7">
    <source>
        <dbReference type="EnsemblMetazoa" id="XP_020917382.1"/>
    </source>
</evidence>
<comment type="function">
    <text evidence="4">Plays a role in vesicle-mediated protein trafficking to lysosomal compartments including the endocytic membrane transport and autophagic pathways. Believed to act as a core component of the putative HOPS and CORVET endosomal tethering complexes.</text>
</comment>
<keyword evidence="8" id="KW-1185">Reference proteome</keyword>
<dbReference type="OMA" id="WCGDDCL"/>
<dbReference type="GO" id="GO:0016197">
    <property type="term" value="P:endosomal transport"/>
    <property type="evidence" value="ECO:0007669"/>
    <property type="project" value="TreeGrafter"/>
</dbReference>
<dbReference type="Gene3D" id="2.130.10.10">
    <property type="entry name" value="YVTN repeat-like/Quinoprotein amine dehydrogenase"/>
    <property type="match status" value="1"/>
</dbReference>
<dbReference type="InterPro" id="IPR038132">
    <property type="entry name" value="Vps16_C_sf"/>
</dbReference>
<dbReference type="Proteomes" id="UP000887567">
    <property type="component" value="Unplaced"/>
</dbReference>
<dbReference type="InterPro" id="IPR006926">
    <property type="entry name" value="Vps16_N"/>
</dbReference>
<reference evidence="7" key="1">
    <citation type="submission" date="2022-11" db="UniProtKB">
        <authorList>
            <consortium name="EnsemblMetazoa"/>
        </authorList>
    </citation>
    <scope>IDENTIFICATION</scope>
</reference>
<evidence type="ECO:0000313" key="8">
    <source>
        <dbReference type="Proteomes" id="UP000887567"/>
    </source>
</evidence>
<keyword evidence="4" id="KW-0458">Lysosome</keyword>
<feature type="domain" description="Vps16 N-terminal" evidence="6">
    <location>
        <begin position="5"/>
        <end position="405"/>
    </location>
</feature>
<dbReference type="GO" id="GO:0003779">
    <property type="term" value="F:actin binding"/>
    <property type="evidence" value="ECO:0007669"/>
    <property type="project" value="TreeGrafter"/>
</dbReference>
<accession>A0A913Y9T1</accession>
<feature type="domain" description="Vps16 C-terminal" evidence="5">
    <location>
        <begin position="503"/>
        <end position="816"/>
    </location>
</feature>
<keyword evidence="4" id="KW-0967">Endosome</keyword>
<sequence length="820" mass="92575">MAHFTGDWTPLGEVFFRKLELYSMGWSVDLKYFTVAAASYGGPIALMPNNTSSVMTKPIINLYSSSGKELATFRWDGGPIVQLDWSAKEELLCISMDGSVSVYDIHGVYQRTFSMGQDAKESKVIDSKTFRSSGGTGIAILTGNYHFFAINNVDDVRSRKFVDPPNLSAPPTSWIIIPEDRGSQALVAIDSQLYLIDTGQCVQLYPSFKEVVTSIVEMALSSSGTLLTMFTDTGLVWIGTRDVQKVYCEVNTQCLSRPKQLAWCSNAAVVCYWDDYLDVIGPTTDVTKYVMDSDVCLVQEIDGVRVIGNETHELLQKVPPSVENVFKIGSVNPGAMLYDAAKEFEKKSARADEYVRLIKDELTKAVEQCIQAAGAEFEPSVQRGLLRAASLGKSFLTDFSPKPFVTMCQSLRVLNAVREYTIGIPLTFAQLQQMSIPVLIDRLVLRRHYCLAIRICDYLKIPKAEGASRILGHWACYKVQQTNVDDEEIACAINAKLGESTGISYTEIASKALECGRTFLAIRLLDYEPKAADQVPLLMRMKKDDLALEKAILSGDTDLIYTVVMHLKDTLPLGEFLRAIRHLPDAQSLFTKYCKEHDRRSLVDLYYQEDNFLNSGNVYLRDSFNETTLESRKKTLETAQLSYTQGNCTFYSKCTDEFIKLLDYQNRLENEQRKPFVDLSLSDTISQCIRLRNFKAADQLKKEFKVPDKRFHWLKVRALAESMDWIELDKFAKSKRSPIGYEPFVDACLEANNRLEAEKYLPRVQPENKVLYHVKLGKLEEAAGIAANQNNEELLEFVLKKCENNPPLYNKVQNMILQKS</sequence>
<dbReference type="InterPro" id="IPR036322">
    <property type="entry name" value="WD40_repeat_dom_sf"/>
</dbReference>
<dbReference type="GO" id="GO:0030897">
    <property type="term" value="C:HOPS complex"/>
    <property type="evidence" value="ECO:0007669"/>
    <property type="project" value="UniProtKB-UniRule"/>
</dbReference>
<dbReference type="PANTHER" id="PTHR12811">
    <property type="entry name" value="VACUOLAR PROTEIN SORTING VPS16"/>
    <property type="match status" value="1"/>
</dbReference>
<dbReference type="GO" id="GO:0042144">
    <property type="term" value="P:vacuole fusion, non-autophagic"/>
    <property type="evidence" value="ECO:0007669"/>
    <property type="project" value="TreeGrafter"/>
</dbReference>
<comment type="subcellular location">
    <subcellularLocation>
        <location evidence="4">Late endosome membrane</location>
        <topology evidence="4">Peripheral membrane protein</topology>
        <orientation evidence="4">Cytoplasmic side</orientation>
    </subcellularLocation>
    <subcellularLocation>
        <location evidence="4">Lysosome membrane</location>
        <topology evidence="4">Peripheral membrane protein</topology>
        <orientation evidence="4">Cytoplasmic side</orientation>
    </subcellularLocation>
    <text evidence="4">Cytoplasmic, peripheral membrane protein associated with late endosomes/lysosomes.</text>
</comment>
<evidence type="ECO:0000256" key="1">
    <source>
        <dbReference type="ARBA" id="ARBA00009250"/>
    </source>
</evidence>
<dbReference type="AlphaFoldDB" id="A0A913Y9T1"/>
<keyword evidence="4" id="KW-0813">Transport</keyword>
<evidence type="ECO:0000259" key="5">
    <source>
        <dbReference type="Pfam" id="PF04840"/>
    </source>
</evidence>
<keyword evidence="4" id="KW-0472">Membrane</keyword>
<dbReference type="OrthoDB" id="1792at2759"/>
<dbReference type="Pfam" id="PF04840">
    <property type="entry name" value="Vps16_C"/>
    <property type="match status" value="1"/>
</dbReference>
<evidence type="ECO:0000259" key="6">
    <source>
        <dbReference type="Pfam" id="PF04841"/>
    </source>
</evidence>
<dbReference type="GeneID" id="110254695"/>
<dbReference type="SUPFAM" id="SSF50978">
    <property type="entry name" value="WD40 repeat-like"/>
    <property type="match status" value="1"/>
</dbReference>
<dbReference type="Gene3D" id="1.10.150.780">
    <property type="entry name" value="Vps16, C-terminal region"/>
    <property type="match status" value="1"/>
</dbReference>
<dbReference type="KEGG" id="epa:110254695"/>
<evidence type="ECO:0000256" key="3">
    <source>
        <dbReference type="ARBA" id="ARBA00061859"/>
    </source>
</evidence>